<evidence type="ECO:0000256" key="7">
    <source>
        <dbReference type="PIRNR" id="PIRNR036427"/>
    </source>
</evidence>
<evidence type="ECO:0000256" key="2">
    <source>
        <dbReference type="ARBA" id="ARBA00005879"/>
    </source>
</evidence>
<keyword evidence="5 9" id="KW-0808">Transferase</keyword>
<accession>A0AAC9K975</accession>
<evidence type="ECO:0000256" key="4">
    <source>
        <dbReference type="ARBA" id="ARBA00022603"/>
    </source>
</evidence>
<keyword evidence="4 9" id="KW-0489">Methyltransferase</keyword>
<dbReference type="Gene3D" id="3.40.1010.10">
    <property type="entry name" value="Cobalt-precorrin-4 Transmethylase, Domain 1"/>
    <property type="match status" value="1"/>
</dbReference>
<dbReference type="InterPro" id="IPR035996">
    <property type="entry name" value="4pyrrol_Methylase_sf"/>
</dbReference>
<dbReference type="RefSeq" id="WP_095206412.1">
    <property type="nucleotide sequence ID" value="NZ_CP018194.1"/>
</dbReference>
<dbReference type="PANTHER" id="PTHR43467:SF2">
    <property type="entry name" value="COBALT-PRECORRIN-2 C(20)-METHYLTRANSFERASE"/>
    <property type="match status" value="1"/>
</dbReference>
<dbReference type="EMBL" id="CP018191">
    <property type="protein sequence ID" value="APH53907.1"/>
    <property type="molecule type" value="Genomic_DNA"/>
</dbReference>
<proteinExistence type="inferred from homology"/>
<evidence type="ECO:0000256" key="5">
    <source>
        <dbReference type="ARBA" id="ARBA00022679"/>
    </source>
</evidence>
<evidence type="ECO:0000259" key="8">
    <source>
        <dbReference type="Pfam" id="PF00590"/>
    </source>
</evidence>
<dbReference type="GO" id="GO:0030788">
    <property type="term" value="F:precorrin-2 C20-methyltransferase activity"/>
    <property type="evidence" value="ECO:0007669"/>
    <property type="project" value="UniProtKB-EC"/>
</dbReference>
<dbReference type="Pfam" id="PF00590">
    <property type="entry name" value="TP_methylase"/>
    <property type="match status" value="1"/>
</dbReference>
<dbReference type="InterPro" id="IPR014777">
    <property type="entry name" value="4pyrrole_Mease_sub1"/>
</dbReference>
<comment type="similarity">
    <text evidence="2 7">Belongs to the precorrin methyltransferase family.</text>
</comment>
<dbReference type="EC" id="2.1.1.130" evidence="9"/>
<reference evidence="10" key="1">
    <citation type="submission" date="2016-11" db="EMBL/GenBank/DDBJ databases">
        <title>Comparative genomic and phenotypic analysis of Granulibacter bethesdensis clinical isolates from patients with chronic granulomatous disease.</title>
        <authorList>
            <person name="Zarember K.A."/>
            <person name="Porcella S.F."/>
            <person name="Chu J."/>
            <person name="Ding L."/>
            <person name="Dahlstrom E."/>
            <person name="Barbian K."/>
            <person name="Martens C."/>
            <person name="Sykora L."/>
            <person name="Kramer S."/>
            <person name="Pettinato A.M."/>
            <person name="Hong H."/>
            <person name="Wald G."/>
            <person name="Berg L.J."/>
            <person name="Rogge L.S."/>
            <person name="Greenberg D.E."/>
            <person name="Falcone E.L."/>
            <person name="Neves J.F."/>
            <person name="Simoes M.J."/>
            <person name="Casal M."/>
            <person name="Rodriguez-Lopez F.C."/>
            <person name="Zelazny A."/>
            <person name="Gallin J.I."/>
            <person name="Holland S.M."/>
        </authorList>
    </citation>
    <scope>NUCLEOTIDE SEQUENCE [LARGE SCALE GENOMIC DNA]</scope>
    <source>
        <strain evidence="10">NIH9.1</strain>
    </source>
</reference>
<dbReference type="GO" id="GO:0009236">
    <property type="term" value="P:cobalamin biosynthetic process"/>
    <property type="evidence" value="ECO:0007669"/>
    <property type="project" value="UniProtKB-UniRule"/>
</dbReference>
<evidence type="ECO:0000256" key="1">
    <source>
        <dbReference type="ARBA" id="ARBA00004953"/>
    </source>
</evidence>
<dbReference type="InterPro" id="IPR012382">
    <property type="entry name" value="CobI/CbiL"/>
</dbReference>
<dbReference type="PIRSF" id="PIRSF036427">
    <property type="entry name" value="Precrrn-2_mtase"/>
    <property type="match status" value="1"/>
</dbReference>
<name>A0AAC9K975_9PROT</name>
<dbReference type="SUPFAM" id="SSF53790">
    <property type="entry name" value="Tetrapyrrole methylase"/>
    <property type="match status" value="1"/>
</dbReference>
<evidence type="ECO:0000313" key="10">
    <source>
        <dbReference type="Proteomes" id="UP000182373"/>
    </source>
</evidence>
<dbReference type="PANTHER" id="PTHR43467">
    <property type="entry name" value="COBALT-PRECORRIN-2 C(20)-METHYLTRANSFERASE"/>
    <property type="match status" value="1"/>
</dbReference>
<keyword evidence="6" id="KW-0949">S-adenosyl-L-methionine</keyword>
<organism evidence="9 10">
    <name type="scientific">Granulibacter bethesdensis</name>
    <dbReference type="NCBI Taxonomy" id="364410"/>
    <lineage>
        <taxon>Bacteria</taxon>
        <taxon>Pseudomonadati</taxon>
        <taxon>Pseudomonadota</taxon>
        <taxon>Alphaproteobacteria</taxon>
        <taxon>Acetobacterales</taxon>
        <taxon>Acetobacteraceae</taxon>
        <taxon>Granulibacter</taxon>
    </lineage>
</organism>
<dbReference type="Gene3D" id="3.30.950.10">
    <property type="entry name" value="Methyltransferase, Cobalt-precorrin-4 Transmethylase, Domain 2"/>
    <property type="match status" value="1"/>
</dbReference>
<dbReference type="InterPro" id="IPR006364">
    <property type="entry name" value="CobI/CbiL/CobIJ_dom"/>
</dbReference>
<dbReference type="CDD" id="cd11645">
    <property type="entry name" value="Precorrin_2_C20_MT"/>
    <property type="match status" value="1"/>
</dbReference>
<dbReference type="NCBIfam" id="NF004647">
    <property type="entry name" value="PRK05990.1"/>
    <property type="match status" value="1"/>
</dbReference>
<sequence>MIPLHDTARMTTGHVGTLYTVGMGPGDPELITLKAARLLGCVDAIAFFAKRGRSGHARGIAGPHLHPAIEEIRLEYPYTTEIALRDPRYAEGITQFYDEAARRVANVLDNGRDVALLCEGDPFFYGSSMYLFDRLGGAYPTRVIPGVTGMSGCWTQAGVPMLHGDDVLSVLPGTLDVETLTARLHSCDAAVIMKVGRNLPKIRMALERAGLSERALYVERGTMEGERICALHALTQEEAPYFSIVLVPGRQGPR</sequence>
<comment type="pathway">
    <text evidence="1">Cofactor biosynthesis; adenosylcobalamin biosynthesis.</text>
</comment>
<dbReference type="InterPro" id="IPR014776">
    <property type="entry name" value="4pyrrole_Mease_sub2"/>
</dbReference>
<keyword evidence="3" id="KW-0169">Cobalamin biosynthesis</keyword>
<evidence type="ECO:0000256" key="3">
    <source>
        <dbReference type="ARBA" id="ARBA00022573"/>
    </source>
</evidence>
<dbReference type="GO" id="GO:0032259">
    <property type="term" value="P:methylation"/>
    <property type="evidence" value="ECO:0007669"/>
    <property type="project" value="UniProtKB-KW"/>
</dbReference>
<dbReference type="NCBIfam" id="TIGR01467">
    <property type="entry name" value="cobI_cbiL"/>
    <property type="match status" value="1"/>
</dbReference>
<evidence type="ECO:0000313" key="9">
    <source>
        <dbReference type="EMBL" id="APH53907.1"/>
    </source>
</evidence>
<dbReference type="InterPro" id="IPR000878">
    <property type="entry name" value="4pyrrol_Mease"/>
</dbReference>
<gene>
    <name evidence="9" type="ORF">GbCGDNIH9_0661</name>
</gene>
<evidence type="ECO:0000256" key="6">
    <source>
        <dbReference type="ARBA" id="ARBA00022691"/>
    </source>
</evidence>
<dbReference type="Proteomes" id="UP000182373">
    <property type="component" value="Chromosome"/>
</dbReference>
<dbReference type="AlphaFoldDB" id="A0AAC9K975"/>
<protein>
    <submittedName>
        <fullName evidence="9">Precorrin-2 C20-methyltransferase</fullName>
        <ecNumber evidence="9">2.1.1.130</ecNumber>
    </submittedName>
</protein>
<feature type="domain" description="Tetrapyrrole methylase" evidence="8">
    <location>
        <begin position="17"/>
        <end position="229"/>
    </location>
</feature>